<dbReference type="SMART" id="SM00408">
    <property type="entry name" value="IGc2"/>
    <property type="match status" value="4"/>
</dbReference>
<keyword evidence="3" id="KW-1003">Cell membrane</keyword>
<evidence type="ECO:0000256" key="5">
    <source>
        <dbReference type="ARBA" id="ARBA00022737"/>
    </source>
</evidence>
<dbReference type="InterPro" id="IPR013098">
    <property type="entry name" value="Ig_I-set"/>
</dbReference>
<dbReference type="FunFam" id="2.60.40.10:FF:000036">
    <property type="entry name" value="receptor-type tyrosine-protein phosphatase delta isoform X1"/>
    <property type="match status" value="1"/>
</dbReference>
<keyword evidence="11" id="KW-0812">Transmembrane</keyword>
<accession>A0A315V7C0</accession>
<keyword evidence="8" id="KW-0325">Glycoprotein</keyword>
<dbReference type="STRING" id="33528.ENSGAFP00000004072"/>
<feature type="domain" description="Ig-like" evidence="12">
    <location>
        <begin position="188"/>
        <end position="274"/>
    </location>
</feature>
<evidence type="ECO:0000256" key="2">
    <source>
        <dbReference type="ARBA" id="ARBA00009588"/>
    </source>
</evidence>
<dbReference type="InterPro" id="IPR050964">
    <property type="entry name" value="Striated_Muscle_Regulatory"/>
</dbReference>
<keyword evidence="15" id="KW-1185">Reference proteome</keyword>
<feature type="region of interest" description="Disordered" evidence="10">
    <location>
        <begin position="770"/>
        <end position="794"/>
    </location>
</feature>
<dbReference type="CDD" id="cd00063">
    <property type="entry name" value="FN3"/>
    <property type="match status" value="5"/>
</dbReference>
<dbReference type="PANTHER" id="PTHR13817">
    <property type="entry name" value="TITIN"/>
    <property type="match status" value="1"/>
</dbReference>
<evidence type="ECO:0000256" key="11">
    <source>
        <dbReference type="SAM" id="Phobius"/>
    </source>
</evidence>
<evidence type="ECO:0000313" key="15">
    <source>
        <dbReference type="Proteomes" id="UP000250572"/>
    </source>
</evidence>
<dbReference type="InterPro" id="IPR003598">
    <property type="entry name" value="Ig_sub2"/>
</dbReference>
<dbReference type="FunFam" id="2.60.40.10:FF:000299">
    <property type="entry name" value="protogenin isoform X2"/>
    <property type="match status" value="1"/>
</dbReference>
<evidence type="ECO:0000256" key="7">
    <source>
        <dbReference type="ARBA" id="ARBA00023157"/>
    </source>
</evidence>
<evidence type="ECO:0000259" key="13">
    <source>
        <dbReference type="PROSITE" id="PS50853"/>
    </source>
</evidence>
<reference evidence="14 15" key="1">
    <citation type="journal article" date="2018" name="G3 (Bethesda)">
        <title>A High-Quality Reference Genome for the Invasive Mosquitofish Gambusia affinis Using a Chicago Library.</title>
        <authorList>
            <person name="Hoffberg S.L."/>
            <person name="Troendle N.J."/>
            <person name="Glenn T.C."/>
            <person name="Mahmud O."/>
            <person name="Louha S."/>
            <person name="Chalopin D."/>
            <person name="Bennetzen J.L."/>
            <person name="Mauricio R."/>
        </authorList>
    </citation>
    <scope>NUCLEOTIDE SEQUENCE [LARGE SCALE GENOMIC DNA]</scope>
    <source>
        <strain evidence="14">NE01/NJP1002.9</strain>
        <tissue evidence="14">Muscle</tissue>
    </source>
</reference>
<evidence type="ECO:0000256" key="3">
    <source>
        <dbReference type="ARBA" id="ARBA00022475"/>
    </source>
</evidence>
<keyword evidence="5" id="KW-0677">Repeat</keyword>
<evidence type="ECO:0000256" key="6">
    <source>
        <dbReference type="ARBA" id="ARBA00023136"/>
    </source>
</evidence>
<evidence type="ECO:0008006" key="16">
    <source>
        <dbReference type="Google" id="ProtNLM"/>
    </source>
</evidence>
<feature type="transmembrane region" description="Helical" evidence="11">
    <location>
        <begin position="989"/>
        <end position="1012"/>
    </location>
</feature>
<keyword evidence="4" id="KW-0732">Signal</keyword>
<evidence type="ECO:0000313" key="14">
    <source>
        <dbReference type="EMBL" id="PWA18859.1"/>
    </source>
</evidence>
<dbReference type="FunFam" id="2.60.40.10:FF:000273">
    <property type="entry name" value="contactin-3 isoform X1"/>
    <property type="match status" value="1"/>
</dbReference>
<dbReference type="Proteomes" id="UP000250572">
    <property type="component" value="Unassembled WGS sequence"/>
</dbReference>
<dbReference type="InterPro" id="IPR013783">
    <property type="entry name" value="Ig-like_fold"/>
</dbReference>
<feature type="domain" description="Fibronectin type-III" evidence="13">
    <location>
        <begin position="471"/>
        <end position="565"/>
    </location>
</feature>
<gene>
    <name evidence="14" type="ORF">CCH79_00004845</name>
</gene>
<proteinExistence type="inferred from homology"/>
<comment type="subcellular location">
    <subcellularLocation>
        <location evidence="1">Cell membrane</location>
    </subcellularLocation>
</comment>
<feature type="domain" description="Fibronectin type-III" evidence="13">
    <location>
        <begin position="569"/>
        <end position="664"/>
    </location>
</feature>
<evidence type="ECO:0000259" key="12">
    <source>
        <dbReference type="PROSITE" id="PS50835"/>
    </source>
</evidence>
<evidence type="ECO:0000256" key="9">
    <source>
        <dbReference type="ARBA" id="ARBA00023319"/>
    </source>
</evidence>
<feature type="compositionally biased region" description="Basic and acidic residues" evidence="10">
    <location>
        <begin position="1189"/>
        <end position="1198"/>
    </location>
</feature>
<dbReference type="InterPro" id="IPR036179">
    <property type="entry name" value="Ig-like_dom_sf"/>
</dbReference>
<dbReference type="PANTHER" id="PTHR13817:SF95">
    <property type="entry name" value="PROTOGENIN"/>
    <property type="match status" value="1"/>
</dbReference>
<sequence>MAGLLNPAAEDSVDMCGCVGCLTQHNLFIRRSLPAVPINSCCANLIFKDPPPRTVSVLFRNGPFCKCSVKSIRAANFVETKKPVSVELSCEAGPSHVVLELGVPLLLDCNLGSSDTPSNVTWFKDGQPLPEAPGDRLQYLTNGSLLLSPTSAGSQPPRNVEGSYSCVSASAIGALTSRTVNVLLAGLSSFSQEPSPQAVTTGGSARFECQIEGVPTPVITWQKDKVTITDETRFISLPNGVLQILKVTKEDEGFYRCVASNSERKNISREARLTVTTGSIDSPSPVVIVAPPQNATVVLGHPAVMECVAQGQPKPLVSWSREDGKPISTDVIILATNLVIRDTRRHHAGVYVCRANKPKTREFVFAAAELRVAAPPVIVQPPESVSLSRGNTARFLCNSSGEPFPVLHWLKNGQPIRSFRRMKVQSPGVLLISQLALEDAGYYQCIAENGLGKACATARLTVIVKEGLPSLPRRLTATPHSSTTALLSWEKPEYNTDQIIAYSVHYQLTAGSDNQDSSFAVSNDTTEYLVKELLPHTAYTFFVVAYSPMGASPPSLPITIEMLEDVPSAPPQLSVASTSPTDFRLTWQPLTSQHSRGAVTRYRIDYSALDQKDTVYSVELRGNETQFTLRELRPNQVYRLRIAAGTAVGFGVPSEWVQQQTIVRNGASDSSTVIFAPSELKVRARVTTLNVTWQPSPNHTLVSGYKLSYREAETDEFSIRDRTPHTHTIRLRKKARHHLLTGLVPDRQYEVRVWAFDKQKDGAAAVWKGRTDKIHGRPSGPSSSPPLPPSSIQATANSSTSIWLRWEKPRFINVRIINFTVRCSPAGTTNASLVSYYTSSSLEILLRGLRPFTHYELAVRSNGVNTAGPFSSTMVEATLPDRPSSPPEELQLRALNSSSVLVSWRPPLEPNGIIVSYKILYTVNLSEPEDEWRSLSEGGGIFSVEVHGLSGGTRYFLKVGASTKVGSGPFSPVMDVQTPLPTYELDVHAVTGIIVGVCLGLICILLCMCFSFRNSKPRLPTPHREPSGGLSSTAVTPQCRKGGCPAPAGVPECSDSHELETLMPPGTQESGQQPTKDPEEQSLMIAWNGSVSHNWVNRITRYRDTITEESPALMNGALNMFIAATGMEADDHLSTSLCSNQVEAEVIVHSELSDPSGREKGEGSERDSIATQGPSLSEDVYSPLSRPSSPREEAEHLENLSARGAESPPSPPARTLAAHRNEEAEGARQQQNGDREPQLDTCLTNGFHSPKTPRPMLKSEHLEMEESRHCPSAAGKAISAGLPSTPFVSPGFEESMKTKYFYAHCHWISFSSLHKIQKCFRFYIFVDSFQKEDKKVVHPTLVTSGKIGVCAGLCIKMFCLCRYCFKDI</sequence>
<dbReference type="InterPro" id="IPR003599">
    <property type="entry name" value="Ig_sub"/>
</dbReference>
<dbReference type="Pfam" id="PF13927">
    <property type="entry name" value="Ig_3"/>
    <property type="match status" value="1"/>
</dbReference>
<dbReference type="SMART" id="SM00060">
    <property type="entry name" value="FN3"/>
    <property type="match status" value="5"/>
</dbReference>
<dbReference type="EMBL" id="NHOQ01002268">
    <property type="protein sequence ID" value="PWA18859.1"/>
    <property type="molecule type" value="Genomic_DNA"/>
</dbReference>
<dbReference type="InterPro" id="IPR003961">
    <property type="entry name" value="FN3_dom"/>
</dbReference>
<feature type="domain" description="Ig-like" evidence="12">
    <location>
        <begin position="375"/>
        <end position="461"/>
    </location>
</feature>
<feature type="domain" description="Ig-like" evidence="12">
    <location>
        <begin position="83"/>
        <end position="181"/>
    </location>
</feature>
<organism evidence="14 15">
    <name type="scientific">Gambusia affinis</name>
    <name type="common">Western mosquitofish</name>
    <name type="synonym">Heterandria affinis</name>
    <dbReference type="NCBI Taxonomy" id="33528"/>
    <lineage>
        <taxon>Eukaryota</taxon>
        <taxon>Metazoa</taxon>
        <taxon>Chordata</taxon>
        <taxon>Craniata</taxon>
        <taxon>Vertebrata</taxon>
        <taxon>Euteleostomi</taxon>
        <taxon>Actinopterygii</taxon>
        <taxon>Neopterygii</taxon>
        <taxon>Teleostei</taxon>
        <taxon>Neoteleostei</taxon>
        <taxon>Acanthomorphata</taxon>
        <taxon>Ovalentaria</taxon>
        <taxon>Atherinomorphae</taxon>
        <taxon>Cyprinodontiformes</taxon>
        <taxon>Poeciliidae</taxon>
        <taxon>Poeciliinae</taxon>
        <taxon>Gambusia</taxon>
    </lineage>
</organism>
<dbReference type="SUPFAM" id="SSF49265">
    <property type="entry name" value="Fibronectin type III"/>
    <property type="match status" value="3"/>
</dbReference>
<feature type="domain" description="Fibronectin type-III" evidence="13">
    <location>
        <begin position="676"/>
        <end position="775"/>
    </location>
</feature>
<dbReference type="PROSITE" id="PS50853">
    <property type="entry name" value="FN3"/>
    <property type="match status" value="5"/>
</dbReference>
<feature type="region of interest" description="Disordered" evidence="10">
    <location>
        <begin position="1150"/>
        <end position="1255"/>
    </location>
</feature>
<keyword evidence="9" id="KW-0393">Immunoglobulin domain</keyword>
<evidence type="ECO:0000256" key="4">
    <source>
        <dbReference type="ARBA" id="ARBA00022729"/>
    </source>
</evidence>
<feature type="domain" description="Fibronectin type-III" evidence="13">
    <location>
        <begin position="788"/>
        <end position="881"/>
    </location>
</feature>
<feature type="domain" description="Ig-like" evidence="12">
    <location>
        <begin position="285"/>
        <end position="364"/>
    </location>
</feature>
<dbReference type="SUPFAM" id="SSF48726">
    <property type="entry name" value="Immunoglobulin"/>
    <property type="match status" value="4"/>
</dbReference>
<dbReference type="Pfam" id="PF00041">
    <property type="entry name" value="fn3"/>
    <property type="match status" value="5"/>
</dbReference>
<dbReference type="Pfam" id="PF07679">
    <property type="entry name" value="I-set"/>
    <property type="match status" value="2"/>
</dbReference>
<dbReference type="SMART" id="SM00409">
    <property type="entry name" value="IG"/>
    <property type="match status" value="4"/>
</dbReference>
<evidence type="ECO:0000256" key="10">
    <source>
        <dbReference type="SAM" id="MobiDB-lite"/>
    </source>
</evidence>
<feature type="domain" description="Fibronectin type-III" evidence="13">
    <location>
        <begin position="886"/>
        <end position="981"/>
    </location>
</feature>
<name>A0A315V7C0_GAMAF</name>
<keyword evidence="11" id="KW-1133">Transmembrane helix</keyword>
<keyword evidence="7" id="KW-1015">Disulfide bond</keyword>
<dbReference type="FunFam" id="2.60.40.10:FF:000551">
    <property type="entry name" value="Protogenin A"/>
    <property type="match status" value="1"/>
</dbReference>
<dbReference type="InterPro" id="IPR036116">
    <property type="entry name" value="FN3_sf"/>
</dbReference>
<comment type="similarity">
    <text evidence="2">Belongs to the immunoglobulin superfamily. DCC family.</text>
</comment>
<dbReference type="InterPro" id="IPR007110">
    <property type="entry name" value="Ig-like_dom"/>
</dbReference>
<comment type="caution">
    <text evidence="14">The sequence shown here is derived from an EMBL/GenBank/DDBJ whole genome shotgun (WGS) entry which is preliminary data.</text>
</comment>
<evidence type="ECO:0000256" key="8">
    <source>
        <dbReference type="ARBA" id="ARBA00023180"/>
    </source>
</evidence>
<evidence type="ECO:0000256" key="1">
    <source>
        <dbReference type="ARBA" id="ARBA00004236"/>
    </source>
</evidence>
<keyword evidence="6 11" id="KW-0472">Membrane</keyword>
<protein>
    <recommendedName>
        <fullName evidence="16">Immunoglobulin superfamily, DCC subclass, member 4</fullName>
    </recommendedName>
</protein>
<dbReference type="GO" id="GO:0005886">
    <property type="term" value="C:plasma membrane"/>
    <property type="evidence" value="ECO:0007669"/>
    <property type="project" value="UniProtKB-SubCell"/>
</dbReference>
<feature type="compositionally biased region" description="Basic and acidic residues" evidence="10">
    <location>
        <begin position="1150"/>
        <end position="1168"/>
    </location>
</feature>
<dbReference type="PROSITE" id="PS50835">
    <property type="entry name" value="IG_LIKE"/>
    <property type="match status" value="4"/>
</dbReference>
<feature type="region of interest" description="Disordered" evidence="10">
    <location>
        <begin position="1046"/>
        <end position="1079"/>
    </location>
</feature>
<dbReference type="Gene3D" id="2.60.40.10">
    <property type="entry name" value="Immunoglobulins"/>
    <property type="match status" value="9"/>
</dbReference>